<evidence type="ECO:0000313" key="2">
    <source>
        <dbReference type="Proteomes" id="UP000320762"/>
    </source>
</evidence>
<protein>
    <submittedName>
        <fullName evidence="1">Uncharacterized protein</fullName>
    </submittedName>
</protein>
<proteinExistence type="predicted"/>
<evidence type="ECO:0000313" key="1">
    <source>
        <dbReference type="EMBL" id="TRM60035.1"/>
    </source>
</evidence>
<accession>A0A550C5G3</accession>
<comment type="caution">
    <text evidence="1">The sequence shown here is derived from an EMBL/GenBank/DDBJ whole genome shotgun (WGS) entry which is preliminary data.</text>
</comment>
<reference evidence="1 2" key="1">
    <citation type="journal article" date="2019" name="New Phytol.">
        <title>Comparative genomics reveals unique wood-decay strategies and fruiting body development in the Schizophyllaceae.</title>
        <authorList>
            <person name="Almasi E."/>
            <person name="Sahu N."/>
            <person name="Krizsan K."/>
            <person name="Balint B."/>
            <person name="Kovacs G.M."/>
            <person name="Kiss B."/>
            <person name="Cseklye J."/>
            <person name="Drula E."/>
            <person name="Henrissat B."/>
            <person name="Nagy I."/>
            <person name="Chovatia M."/>
            <person name="Adam C."/>
            <person name="LaButti K."/>
            <person name="Lipzen A."/>
            <person name="Riley R."/>
            <person name="Grigoriev I.V."/>
            <person name="Nagy L.G."/>
        </authorList>
    </citation>
    <scope>NUCLEOTIDE SEQUENCE [LARGE SCALE GENOMIC DNA]</scope>
    <source>
        <strain evidence="1 2">NL-1724</strain>
    </source>
</reference>
<name>A0A550C5G3_9AGAR</name>
<organism evidence="1 2">
    <name type="scientific">Schizophyllum amplum</name>
    <dbReference type="NCBI Taxonomy" id="97359"/>
    <lineage>
        <taxon>Eukaryota</taxon>
        <taxon>Fungi</taxon>
        <taxon>Dikarya</taxon>
        <taxon>Basidiomycota</taxon>
        <taxon>Agaricomycotina</taxon>
        <taxon>Agaricomycetes</taxon>
        <taxon>Agaricomycetidae</taxon>
        <taxon>Agaricales</taxon>
        <taxon>Schizophyllaceae</taxon>
        <taxon>Schizophyllum</taxon>
    </lineage>
</organism>
<sequence length="94" mass="10642">MEFSFCVNGYAPDTRHSDSTAVGTFAHDRGNGYDLQFPDIASFKAWLSQEQRAKGIEYLRKEIVHPPRHELPARYLRKARTGRSSRSTMGVVVA</sequence>
<dbReference type="Proteomes" id="UP000320762">
    <property type="component" value="Unassembled WGS sequence"/>
</dbReference>
<gene>
    <name evidence="1" type="ORF">BD626DRAFT_506246</name>
</gene>
<dbReference type="EMBL" id="VDMD01000024">
    <property type="protein sequence ID" value="TRM60035.1"/>
    <property type="molecule type" value="Genomic_DNA"/>
</dbReference>
<keyword evidence="2" id="KW-1185">Reference proteome</keyword>
<dbReference type="AlphaFoldDB" id="A0A550C5G3"/>